<dbReference type="Pfam" id="PF06749">
    <property type="entry name" value="DUF1218"/>
    <property type="match status" value="1"/>
</dbReference>
<dbReference type="Proteomes" id="UP000504607">
    <property type="component" value="Chromosome 7"/>
</dbReference>
<dbReference type="InterPro" id="IPR052222">
    <property type="entry name" value="DESIGUAL"/>
</dbReference>
<keyword evidence="2 7" id="KW-0812">Transmembrane</keyword>
<dbReference type="InterPro" id="IPR009606">
    <property type="entry name" value="DEAL/Modifying_wall_lignin1/2"/>
</dbReference>
<feature type="transmembrane region" description="Helical" evidence="7">
    <location>
        <begin position="57"/>
        <end position="78"/>
    </location>
</feature>
<sequence>MGISILVVAVILFLDLFAFVLAVGAEMRRNTGRVVPDEYDERTYCQYDSDASTAYGLGAFGMLLVSQAVVSGVTRCFCFGRGLTPGRSRACAVASFVLSWLSFVVAEACLVAGSARNAYHTKYLGYYAKHDLSSCAALRKGVFAAAAALVLVSMVVSLLFYWSYSKADTGGWVKHQNEGGVGMAEYGPNKAKASSLLTGD</sequence>
<dbReference type="KEGG" id="egu:105048764"/>
<evidence type="ECO:0000256" key="1">
    <source>
        <dbReference type="ARBA" id="ARBA00004127"/>
    </source>
</evidence>
<gene>
    <name evidence="10" type="primary">LOC105048764</name>
</gene>
<evidence type="ECO:0000256" key="6">
    <source>
        <dbReference type="ARBA" id="ARBA00029467"/>
    </source>
</evidence>
<keyword evidence="5 7" id="KW-0472">Membrane</keyword>
<feature type="chain" id="PRO_5026700655" evidence="8">
    <location>
        <begin position="23"/>
        <end position="200"/>
    </location>
</feature>
<dbReference type="FunCoup" id="A0A6I9RGU2">
    <property type="interactions" value="1290"/>
</dbReference>
<keyword evidence="9" id="KW-1185">Reference proteome</keyword>
<protein>
    <submittedName>
        <fullName evidence="10">Uncharacterized protein LOC105048764</fullName>
    </submittedName>
</protein>
<evidence type="ECO:0000313" key="10">
    <source>
        <dbReference type="RefSeq" id="XP_010926508.1"/>
    </source>
</evidence>
<feature type="signal peptide" evidence="8">
    <location>
        <begin position="1"/>
        <end position="22"/>
    </location>
</feature>
<comment type="subcellular location">
    <subcellularLocation>
        <location evidence="1">Endomembrane system</location>
        <topology evidence="1">Multi-pass membrane protein</topology>
    </subcellularLocation>
</comment>
<evidence type="ECO:0000256" key="7">
    <source>
        <dbReference type="SAM" id="Phobius"/>
    </source>
</evidence>
<reference evidence="10" key="1">
    <citation type="submission" date="2025-08" db="UniProtKB">
        <authorList>
            <consortium name="RefSeq"/>
        </authorList>
    </citation>
    <scope>IDENTIFICATION</scope>
</reference>
<accession>A0A6I9RGU2</accession>
<evidence type="ECO:0000256" key="3">
    <source>
        <dbReference type="ARBA" id="ARBA00022729"/>
    </source>
</evidence>
<dbReference type="OrthoDB" id="2015495at2759"/>
<evidence type="ECO:0000256" key="2">
    <source>
        <dbReference type="ARBA" id="ARBA00022692"/>
    </source>
</evidence>
<keyword evidence="4 7" id="KW-1133">Transmembrane helix</keyword>
<comment type="similarity">
    <text evidence="6">Belongs to the DESIGUAL family.</text>
</comment>
<evidence type="ECO:0000256" key="8">
    <source>
        <dbReference type="SAM" id="SignalP"/>
    </source>
</evidence>
<feature type="transmembrane region" description="Helical" evidence="7">
    <location>
        <begin position="142"/>
        <end position="164"/>
    </location>
</feature>
<evidence type="ECO:0000256" key="4">
    <source>
        <dbReference type="ARBA" id="ARBA00022989"/>
    </source>
</evidence>
<dbReference type="GeneID" id="105048764"/>
<evidence type="ECO:0000256" key="5">
    <source>
        <dbReference type="ARBA" id="ARBA00023136"/>
    </source>
</evidence>
<proteinExistence type="inferred from homology"/>
<feature type="transmembrane region" description="Helical" evidence="7">
    <location>
        <begin position="90"/>
        <end position="113"/>
    </location>
</feature>
<dbReference type="AlphaFoldDB" id="A0A6I9RGU2"/>
<dbReference type="PANTHER" id="PTHR31769">
    <property type="entry name" value="OS07G0462200 PROTEIN-RELATED"/>
    <property type="match status" value="1"/>
</dbReference>
<evidence type="ECO:0000313" key="9">
    <source>
        <dbReference type="Proteomes" id="UP000504607"/>
    </source>
</evidence>
<dbReference type="InParanoid" id="A0A6I9RGU2"/>
<organism evidence="9 10">
    <name type="scientific">Elaeis guineensis var. tenera</name>
    <name type="common">Oil palm</name>
    <dbReference type="NCBI Taxonomy" id="51953"/>
    <lineage>
        <taxon>Eukaryota</taxon>
        <taxon>Viridiplantae</taxon>
        <taxon>Streptophyta</taxon>
        <taxon>Embryophyta</taxon>
        <taxon>Tracheophyta</taxon>
        <taxon>Spermatophyta</taxon>
        <taxon>Magnoliopsida</taxon>
        <taxon>Liliopsida</taxon>
        <taxon>Arecaceae</taxon>
        <taxon>Arecoideae</taxon>
        <taxon>Cocoseae</taxon>
        <taxon>Elaeidinae</taxon>
        <taxon>Elaeis</taxon>
    </lineage>
</organism>
<dbReference type="RefSeq" id="XP_010926508.1">
    <property type="nucleotide sequence ID" value="XM_010928206.3"/>
</dbReference>
<name>A0A6I9RGU2_ELAGV</name>
<dbReference type="GO" id="GO:0012505">
    <property type="term" value="C:endomembrane system"/>
    <property type="evidence" value="ECO:0007669"/>
    <property type="project" value="UniProtKB-SubCell"/>
</dbReference>
<keyword evidence="3 8" id="KW-0732">Signal</keyword>